<dbReference type="EMBL" id="AJSX01000007">
    <property type="protein sequence ID" value="EIJ71459.1"/>
    <property type="molecule type" value="Genomic_DNA"/>
</dbReference>
<comment type="similarity">
    <text evidence="2">Belongs to the major facilitator superfamily. Set transporter family.</text>
</comment>
<feature type="transmembrane region" description="Helical" evidence="10">
    <location>
        <begin position="288"/>
        <end position="305"/>
    </location>
</feature>
<name>I3DIB6_9PAST</name>
<evidence type="ECO:0000256" key="1">
    <source>
        <dbReference type="ARBA" id="ARBA00004429"/>
    </source>
</evidence>
<dbReference type="GO" id="GO:0005351">
    <property type="term" value="F:carbohydrate:proton symporter activity"/>
    <property type="evidence" value="ECO:0007669"/>
    <property type="project" value="TreeGrafter"/>
</dbReference>
<feature type="transmembrane region" description="Helical" evidence="10">
    <location>
        <begin position="223"/>
        <end position="249"/>
    </location>
</feature>
<dbReference type="PANTHER" id="PTHR23535:SF2">
    <property type="entry name" value="SUGAR EFFLUX TRANSPORTER A-RELATED"/>
    <property type="match status" value="1"/>
</dbReference>
<dbReference type="PANTHER" id="PTHR23535">
    <property type="entry name" value="SUGAR EFFLUX TRANSPORTER A-RELATED"/>
    <property type="match status" value="1"/>
</dbReference>
<evidence type="ECO:0000256" key="8">
    <source>
        <dbReference type="ARBA" id="ARBA00022989"/>
    </source>
</evidence>
<dbReference type="eggNOG" id="COG2814">
    <property type="taxonomic scope" value="Bacteria"/>
</dbReference>
<feature type="transmembrane region" description="Helical" evidence="10">
    <location>
        <begin position="83"/>
        <end position="100"/>
    </location>
</feature>
<feature type="domain" description="Major facilitator superfamily (MFS) profile" evidence="11">
    <location>
        <begin position="11"/>
        <end position="398"/>
    </location>
</feature>
<dbReference type="OrthoDB" id="7337792at2"/>
<keyword evidence="6" id="KW-0762">Sugar transport</keyword>
<dbReference type="SUPFAM" id="SSF103473">
    <property type="entry name" value="MFS general substrate transporter"/>
    <property type="match status" value="1"/>
</dbReference>
<keyword evidence="13" id="KW-1185">Reference proteome</keyword>
<keyword evidence="5" id="KW-0997">Cell inner membrane</keyword>
<feature type="transmembrane region" description="Helical" evidence="10">
    <location>
        <begin position="311"/>
        <end position="335"/>
    </location>
</feature>
<accession>I3DIB6</accession>
<dbReference type="RefSeq" id="WP_005758983.1">
    <property type="nucleotide sequence ID" value="NZ_AJSX01000007.1"/>
</dbReference>
<dbReference type="Gene3D" id="1.20.1250.20">
    <property type="entry name" value="MFS general substrate transporter like domains"/>
    <property type="match status" value="2"/>
</dbReference>
<evidence type="ECO:0000259" key="11">
    <source>
        <dbReference type="PROSITE" id="PS50850"/>
    </source>
</evidence>
<dbReference type="GO" id="GO:0036448">
    <property type="term" value="P:cellular response to glucose-phosphate stress"/>
    <property type="evidence" value="ECO:0007669"/>
    <property type="project" value="TreeGrafter"/>
</dbReference>
<dbReference type="GO" id="GO:1904659">
    <property type="term" value="P:D-glucose transmembrane transport"/>
    <property type="evidence" value="ECO:0007669"/>
    <property type="project" value="TreeGrafter"/>
</dbReference>
<dbReference type="InterPro" id="IPR036259">
    <property type="entry name" value="MFS_trans_sf"/>
</dbReference>
<proteinExistence type="inferred from homology"/>
<evidence type="ECO:0000313" key="13">
    <source>
        <dbReference type="Proteomes" id="UP000006457"/>
    </source>
</evidence>
<evidence type="ECO:0000256" key="9">
    <source>
        <dbReference type="ARBA" id="ARBA00023136"/>
    </source>
</evidence>
<reference evidence="12 13" key="1">
    <citation type="submission" date="2012-03" db="EMBL/GenBank/DDBJ databases">
        <authorList>
            <person name="Harkins D.M."/>
            <person name="Madupu R."/>
            <person name="Durkin A.S."/>
            <person name="Torralba M."/>
            <person name="Methe B."/>
            <person name="Sutton G.G."/>
            <person name="Nelson K.E."/>
        </authorList>
    </citation>
    <scope>NUCLEOTIDE SEQUENCE [LARGE SCALE GENOMIC DNA]</scope>
    <source>
        <strain evidence="12 13">CCUG 2042</strain>
    </source>
</reference>
<sequence length="398" mass="44573">MITPTSSTQRPVNVVAFAFLLMAFLTGIASSFQIPTLSLFLSQEIHVSPFMVGMFYTSNAVMGILLSQILAHYSDKQDDRRKLIIFCCLIAMLGCITFAYNRNYYVLMFFATFLLALGSSANPQSFALAREYAEHSKREAVMFTTIMRTQISLAWIVGPPLSFYIALEWGFEYMYMVAATAFLFCAMITKILLPYIPSLTVNSISQKQYASENHLSESNQKSIALLFISCFLIWSCNGMYLVSMPLYIINELHLSQRLAGILMGTAAGLEIPVMLIAGYFTKFIRKKLLILTALFTGLLFYFGLWFAKETWQFLCLQCLNAIFIGIIATIGMVYFQDLMPSKMGSATTLFTNAAKSSWILAGPLVGIIAQIWNYGAVFYIAVVFIVISLLTMSKVKSV</sequence>
<evidence type="ECO:0000256" key="5">
    <source>
        <dbReference type="ARBA" id="ARBA00022519"/>
    </source>
</evidence>
<dbReference type="PROSITE" id="PS50850">
    <property type="entry name" value="MFS"/>
    <property type="match status" value="1"/>
</dbReference>
<feature type="transmembrane region" description="Helical" evidence="10">
    <location>
        <begin position="106"/>
        <end position="129"/>
    </location>
</feature>
<feature type="transmembrane region" description="Helical" evidence="10">
    <location>
        <begin position="173"/>
        <end position="193"/>
    </location>
</feature>
<gene>
    <name evidence="12" type="primary">sotA</name>
    <name evidence="12" type="ORF">HMPREF1052_0248</name>
</gene>
<dbReference type="FunFam" id="1.20.1250.20:FF:000151">
    <property type="entry name" value="Sugar efflux transporter SetB"/>
    <property type="match status" value="1"/>
</dbReference>
<evidence type="ECO:0000256" key="6">
    <source>
        <dbReference type="ARBA" id="ARBA00022597"/>
    </source>
</evidence>
<evidence type="ECO:0000256" key="3">
    <source>
        <dbReference type="ARBA" id="ARBA00022448"/>
    </source>
</evidence>
<dbReference type="PATRIC" id="fig|1095749.3.peg.483"/>
<evidence type="ECO:0000256" key="7">
    <source>
        <dbReference type="ARBA" id="ARBA00022692"/>
    </source>
</evidence>
<keyword evidence="9 10" id="KW-0472">Membrane</keyword>
<feature type="transmembrane region" description="Helical" evidence="10">
    <location>
        <begin position="150"/>
        <end position="167"/>
    </location>
</feature>
<feature type="transmembrane region" description="Helical" evidence="10">
    <location>
        <begin position="12"/>
        <end position="34"/>
    </location>
</feature>
<dbReference type="InterPro" id="IPR011701">
    <property type="entry name" value="MFS"/>
</dbReference>
<evidence type="ECO:0000256" key="4">
    <source>
        <dbReference type="ARBA" id="ARBA00022475"/>
    </source>
</evidence>
<keyword evidence="7 10" id="KW-0812">Transmembrane</keyword>
<dbReference type="CDD" id="cd17471">
    <property type="entry name" value="MFS_Set"/>
    <property type="match status" value="1"/>
</dbReference>
<comment type="caution">
    <text evidence="12">The sequence shown here is derived from an EMBL/GenBank/DDBJ whole genome shotgun (WGS) entry which is preliminary data.</text>
</comment>
<keyword evidence="8 10" id="KW-1133">Transmembrane helix</keyword>
<evidence type="ECO:0000256" key="10">
    <source>
        <dbReference type="SAM" id="Phobius"/>
    </source>
</evidence>
<keyword evidence="3" id="KW-0813">Transport</keyword>
<feature type="transmembrane region" description="Helical" evidence="10">
    <location>
        <begin position="261"/>
        <end position="281"/>
    </location>
</feature>
<feature type="transmembrane region" description="Helical" evidence="10">
    <location>
        <begin position="378"/>
        <end position="395"/>
    </location>
</feature>
<dbReference type="Pfam" id="PF07690">
    <property type="entry name" value="MFS_1"/>
    <property type="match status" value="1"/>
</dbReference>
<dbReference type="AlphaFoldDB" id="I3DIB6"/>
<dbReference type="GO" id="GO:0005886">
    <property type="term" value="C:plasma membrane"/>
    <property type="evidence" value="ECO:0007669"/>
    <property type="project" value="UniProtKB-SubCell"/>
</dbReference>
<evidence type="ECO:0000256" key="2">
    <source>
        <dbReference type="ARBA" id="ARBA00006523"/>
    </source>
</evidence>
<dbReference type="Proteomes" id="UP000006457">
    <property type="component" value="Unassembled WGS sequence"/>
</dbReference>
<keyword evidence="4" id="KW-1003">Cell membrane</keyword>
<evidence type="ECO:0000313" key="12">
    <source>
        <dbReference type="EMBL" id="EIJ71459.1"/>
    </source>
</evidence>
<dbReference type="GO" id="GO:0015767">
    <property type="term" value="P:lactose transport"/>
    <property type="evidence" value="ECO:0007669"/>
    <property type="project" value="TreeGrafter"/>
</dbReference>
<protein>
    <submittedName>
        <fullName evidence="12">Sugar efflux transporter A</fullName>
    </submittedName>
</protein>
<dbReference type="FunFam" id="1.20.1250.20:FF:000125">
    <property type="entry name" value="Sugar efflux transporter SetB"/>
    <property type="match status" value="1"/>
</dbReference>
<dbReference type="InterPro" id="IPR020846">
    <property type="entry name" value="MFS_dom"/>
</dbReference>
<organism evidence="12 13">
    <name type="scientific">Pasteurella bettyae CCUG 2042</name>
    <dbReference type="NCBI Taxonomy" id="1095749"/>
    <lineage>
        <taxon>Bacteria</taxon>
        <taxon>Pseudomonadati</taxon>
        <taxon>Pseudomonadota</taxon>
        <taxon>Gammaproteobacteria</taxon>
        <taxon>Pasteurellales</taxon>
        <taxon>Pasteurellaceae</taxon>
        <taxon>Pasteurella</taxon>
    </lineage>
</organism>
<feature type="transmembrane region" description="Helical" evidence="10">
    <location>
        <begin position="54"/>
        <end position="71"/>
    </location>
</feature>
<comment type="subcellular location">
    <subcellularLocation>
        <location evidence="1">Cell inner membrane</location>
        <topology evidence="1">Multi-pass membrane protein</topology>
    </subcellularLocation>
</comment>